<dbReference type="InterPro" id="IPR006139">
    <property type="entry name" value="D-isomer_2_OHA_DH_cat_dom"/>
</dbReference>
<dbReference type="OrthoDB" id="9793626at2"/>
<dbReference type="Proteomes" id="UP000189818">
    <property type="component" value="Unassembled WGS sequence"/>
</dbReference>
<protein>
    <submittedName>
        <fullName evidence="7">Lactate dehydrogenase</fullName>
    </submittedName>
</protein>
<dbReference type="PROSITE" id="PS00671">
    <property type="entry name" value="D_2_HYDROXYACID_DH_3"/>
    <property type="match status" value="1"/>
</dbReference>
<keyword evidence="2 4" id="KW-0560">Oxidoreductase</keyword>
<evidence type="ECO:0000256" key="4">
    <source>
        <dbReference type="RuleBase" id="RU003719"/>
    </source>
</evidence>
<evidence type="ECO:0000256" key="3">
    <source>
        <dbReference type="ARBA" id="ARBA00023027"/>
    </source>
</evidence>
<dbReference type="Pfam" id="PF02826">
    <property type="entry name" value="2-Hacid_dh_C"/>
    <property type="match status" value="1"/>
</dbReference>
<keyword evidence="3" id="KW-0520">NAD</keyword>
<proteinExistence type="inferred from homology"/>
<sequence>MARILLTRRWPEAVEEELAARHELHRNESDRPMSRQQLAEAIRRFDVVCPTVSDRIDAEVIGRGGCARILANYGAGIEHIDLAAARAAGIAVTNTPDVLTDATAELAVLLMLMVARRAGEGERELRSGGWTGWRPTHLLGRSMQGRTLGLIGYGRIAQETARRAQAALGVRLAYHSRRPVDPASDPLGARYCASVADLVAEADIVSLHCPGGVETHHLIDAAMLARMKSDAVLINTARGTVVDEAALADALMQGRIGGAGLDVYQGEPVVNPVLLAAPNLVLLPHLGSATIETREAMGRQAVRNLEALLDGREPPNRVA</sequence>
<evidence type="ECO:0000313" key="8">
    <source>
        <dbReference type="Proteomes" id="UP000189818"/>
    </source>
</evidence>
<dbReference type="AlphaFoldDB" id="A0A1T5GPP6"/>
<dbReference type="SUPFAM" id="SSF51735">
    <property type="entry name" value="NAD(P)-binding Rossmann-fold domains"/>
    <property type="match status" value="1"/>
</dbReference>
<comment type="similarity">
    <text evidence="1 4">Belongs to the D-isomer specific 2-hydroxyacid dehydrogenase family.</text>
</comment>
<dbReference type="RefSeq" id="WP_079650832.1">
    <property type="nucleotide sequence ID" value="NZ_FUYM01000017.1"/>
</dbReference>
<dbReference type="InterPro" id="IPR029753">
    <property type="entry name" value="D-isomer_DH_CS"/>
</dbReference>
<dbReference type="FunFam" id="3.40.50.720:FF:000203">
    <property type="entry name" value="D-3-phosphoglycerate dehydrogenase (SerA)"/>
    <property type="match status" value="1"/>
</dbReference>
<feature type="domain" description="D-isomer specific 2-hydroxyacid dehydrogenase NAD-binding" evidence="6">
    <location>
        <begin position="109"/>
        <end position="287"/>
    </location>
</feature>
<dbReference type="CDD" id="cd05301">
    <property type="entry name" value="GDH"/>
    <property type="match status" value="1"/>
</dbReference>
<feature type="domain" description="D-isomer specific 2-hydroxyacid dehydrogenase catalytic" evidence="5">
    <location>
        <begin position="11"/>
        <end position="318"/>
    </location>
</feature>
<accession>A0A1T5GPP6</accession>
<evidence type="ECO:0000259" key="5">
    <source>
        <dbReference type="Pfam" id="PF00389"/>
    </source>
</evidence>
<dbReference type="SUPFAM" id="SSF52283">
    <property type="entry name" value="Formate/glycerate dehydrogenase catalytic domain-like"/>
    <property type="match status" value="1"/>
</dbReference>
<dbReference type="InterPro" id="IPR050223">
    <property type="entry name" value="D-isomer_2-hydroxyacid_DH"/>
</dbReference>
<dbReference type="GO" id="GO:0030267">
    <property type="term" value="F:glyoxylate reductase (NADPH) activity"/>
    <property type="evidence" value="ECO:0007669"/>
    <property type="project" value="TreeGrafter"/>
</dbReference>
<keyword evidence="8" id="KW-1185">Reference proteome</keyword>
<dbReference type="InterPro" id="IPR036291">
    <property type="entry name" value="NAD(P)-bd_dom_sf"/>
</dbReference>
<dbReference type="InterPro" id="IPR006140">
    <property type="entry name" value="D-isomer_DH_NAD-bd"/>
</dbReference>
<dbReference type="PANTHER" id="PTHR10996">
    <property type="entry name" value="2-HYDROXYACID DEHYDROGENASE-RELATED"/>
    <property type="match status" value="1"/>
</dbReference>
<reference evidence="8" key="1">
    <citation type="submission" date="2017-02" db="EMBL/GenBank/DDBJ databases">
        <authorList>
            <person name="Varghese N."/>
            <person name="Submissions S."/>
        </authorList>
    </citation>
    <scope>NUCLEOTIDE SEQUENCE [LARGE SCALE GENOMIC DNA]</scope>
    <source>
        <strain evidence="8">UM2</strain>
    </source>
</reference>
<evidence type="ECO:0000256" key="1">
    <source>
        <dbReference type="ARBA" id="ARBA00005854"/>
    </source>
</evidence>
<dbReference type="GO" id="GO:0016618">
    <property type="term" value="F:hydroxypyruvate reductase [NAD(P)H] activity"/>
    <property type="evidence" value="ECO:0007669"/>
    <property type="project" value="TreeGrafter"/>
</dbReference>
<dbReference type="GO" id="GO:0005829">
    <property type="term" value="C:cytosol"/>
    <property type="evidence" value="ECO:0007669"/>
    <property type="project" value="TreeGrafter"/>
</dbReference>
<evidence type="ECO:0000313" key="7">
    <source>
        <dbReference type="EMBL" id="SKC10359.1"/>
    </source>
</evidence>
<gene>
    <name evidence="7" type="ORF">SAMN06295920_11735</name>
</gene>
<dbReference type="GO" id="GO:0051287">
    <property type="term" value="F:NAD binding"/>
    <property type="evidence" value="ECO:0007669"/>
    <property type="project" value="InterPro"/>
</dbReference>
<dbReference type="Pfam" id="PF00389">
    <property type="entry name" value="2-Hacid_dh"/>
    <property type="match status" value="1"/>
</dbReference>
<dbReference type="STRING" id="439228.SAMN06295920_11735"/>
<evidence type="ECO:0000256" key="2">
    <source>
        <dbReference type="ARBA" id="ARBA00023002"/>
    </source>
</evidence>
<dbReference type="Gene3D" id="3.40.50.720">
    <property type="entry name" value="NAD(P)-binding Rossmann-like Domain"/>
    <property type="match status" value="2"/>
</dbReference>
<organism evidence="7 8">
    <name type="scientific">Rhizorhabdus histidinilytica</name>
    <dbReference type="NCBI Taxonomy" id="439228"/>
    <lineage>
        <taxon>Bacteria</taxon>
        <taxon>Pseudomonadati</taxon>
        <taxon>Pseudomonadota</taxon>
        <taxon>Alphaproteobacteria</taxon>
        <taxon>Sphingomonadales</taxon>
        <taxon>Sphingomonadaceae</taxon>
        <taxon>Rhizorhabdus</taxon>
    </lineage>
</organism>
<dbReference type="EMBL" id="FUYM01000017">
    <property type="protein sequence ID" value="SKC10359.1"/>
    <property type="molecule type" value="Genomic_DNA"/>
</dbReference>
<evidence type="ECO:0000259" key="6">
    <source>
        <dbReference type="Pfam" id="PF02826"/>
    </source>
</evidence>
<name>A0A1T5GPP6_9SPHN</name>
<dbReference type="PANTHER" id="PTHR10996:SF283">
    <property type="entry name" value="GLYOXYLATE_HYDROXYPYRUVATE REDUCTASE B"/>
    <property type="match status" value="1"/>
</dbReference>
<dbReference type="PROSITE" id="PS00670">
    <property type="entry name" value="D_2_HYDROXYACID_DH_2"/>
    <property type="match status" value="1"/>
</dbReference>